<dbReference type="GeneID" id="7846913"/>
<keyword evidence="2" id="KW-1133">Transmembrane helix</keyword>
<evidence type="ECO:0000256" key="1">
    <source>
        <dbReference type="SAM" id="Coils"/>
    </source>
</evidence>
<proteinExistence type="predicted"/>
<evidence type="ECO:0000256" key="2">
    <source>
        <dbReference type="SAM" id="Phobius"/>
    </source>
</evidence>
<feature type="coiled-coil region" evidence="1">
    <location>
        <begin position="565"/>
        <end position="592"/>
    </location>
</feature>
<protein>
    <submittedName>
        <fullName evidence="3">AMP-binding enzyme family protein</fullName>
    </submittedName>
</protein>
<dbReference type="AlphaFoldDB" id="Q23JE7"/>
<dbReference type="OrthoDB" id="302623at2759"/>
<evidence type="ECO:0000313" key="3">
    <source>
        <dbReference type="EMBL" id="EAR96557.2"/>
    </source>
</evidence>
<reference evidence="4" key="1">
    <citation type="journal article" date="2006" name="PLoS Biol.">
        <title>Macronuclear genome sequence of the ciliate Tetrahymena thermophila, a model eukaryote.</title>
        <authorList>
            <person name="Eisen J.A."/>
            <person name="Coyne R.S."/>
            <person name="Wu M."/>
            <person name="Wu D."/>
            <person name="Thiagarajan M."/>
            <person name="Wortman J.R."/>
            <person name="Badger J.H."/>
            <person name="Ren Q."/>
            <person name="Amedeo P."/>
            <person name="Jones K.M."/>
            <person name="Tallon L.J."/>
            <person name="Delcher A.L."/>
            <person name="Salzberg S.L."/>
            <person name="Silva J.C."/>
            <person name="Haas B.J."/>
            <person name="Majoros W.H."/>
            <person name="Farzad M."/>
            <person name="Carlton J.M."/>
            <person name="Smith R.K. Jr."/>
            <person name="Garg J."/>
            <person name="Pearlman R.E."/>
            <person name="Karrer K.M."/>
            <person name="Sun L."/>
            <person name="Manning G."/>
            <person name="Elde N.C."/>
            <person name="Turkewitz A.P."/>
            <person name="Asai D.J."/>
            <person name="Wilkes D.E."/>
            <person name="Wang Y."/>
            <person name="Cai H."/>
            <person name="Collins K."/>
            <person name="Stewart B.A."/>
            <person name="Lee S.R."/>
            <person name="Wilamowska K."/>
            <person name="Weinberg Z."/>
            <person name="Ruzzo W.L."/>
            <person name="Wloga D."/>
            <person name="Gaertig J."/>
            <person name="Frankel J."/>
            <person name="Tsao C.-C."/>
            <person name="Gorovsky M.A."/>
            <person name="Keeling P.J."/>
            <person name="Waller R.F."/>
            <person name="Patron N.J."/>
            <person name="Cherry J.M."/>
            <person name="Stover N.A."/>
            <person name="Krieger C.J."/>
            <person name="del Toro C."/>
            <person name="Ryder H.F."/>
            <person name="Williamson S.C."/>
            <person name="Barbeau R.A."/>
            <person name="Hamilton E.P."/>
            <person name="Orias E."/>
        </authorList>
    </citation>
    <scope>NUCLEOTIDE SEQUENCE [LARGE SCALE GENOMIC DNA]</scope>
    <source>
        <strain evidence="4">SB210</strain>
    </source>
</reference>
<accession>Q23JE7</accession>
<keyword evidence="4" id="KW-1185">Reference proteome</keyword>
<feature type="transmembrane region" description="Helical" evidence="2">
    <location>
        <begin position="30"/>
        <end position="48"/>
    </location>
</feature>
<dbReference type="Proteomes" id="UP000009168">
    <property type="component" value="Unassembled WGS sequence"/>
</dbReference>
<name>Q23JE7_TETTS</name>
<dbReference type="KEGG" id="tet:TTHERM_00488270"/>
<dbReference type="HOGENOM" id="CLU_013044_1_0_1"/>
<keyword evidence="2" id="KW-0472">Membrane</keyword>
<gene>
    <name evidence="3" type="ORF">TTHERM_00488270</name>
</gene>
<keyword evidence="2" id="KW-0812">Transmembrane</keyword>
<organism evidence="3 4">
    <name type="scientific">Tetrahymena thermophila (strain SB210)</name>
    <dbReference type="NCBI Taxonomy" id="312017"/>
    <lineage>
        <taxon>Eukaryota</taxon>
        <taxon>Sar</taxon>
        <taxon>Alveolata</taxon>
        <taxon>Ciliophora</taxon>
        <taxon>Intramacronucleata</taxon>
        <taxon>Oligohymenophorea</taxon>
        <taxon>Hymenostomatida</taxon>
        <taxon>Tetrahymenina</taxon>
        <taxon>Tetrahymenidae</taxon>
        <taxon>Tetrahymena</taxon>
    </lineage>
</organism>
<dbReference type="EMBL" id="GG662691">
    <property type="protein sequence ID" value="EAR96557.2"/>
    <property type="molecule type" value="Genomic_DNA"/>
</dbReference>
<evidence type="ECO:0000313" key="4">
    <source>
        <dbReference type="Proteomes" id="UP000009168"/>
    </source>
</evidence>
<sequence length="708" mass="83564">MKINKYDLFSSEFYFNLDGQNYKKGTIQGVIFSFLSITLVLSYFAYLLQQYLNNMIDPQYKSQSFITNTIKEVPLTEDLLAFQFNYNNSLSIDQYQAIQNKTYLVYYPYFYYQDTNNNIYQVINLEVVQCTSSQLLGYNCIDFSQLSNYTLIFDNQNSIISQIYLNIYGCLDLDEIKTTIPNNCASQSEIDSVINGAQAGLVLWLKTQQYNTTSMEIQTDYRFLESFSYSNQFMMSTIKAQMQETHVKQGLIIQGQQFYSSPIQYGQTIYTYDKQFSLSTGLGPYLQVNLQLDEIVQFIQIQYPAITQILALVNSISFVVMIFRTMARLLSQNLIRKEFFVLILRNLFQEKCQQILQKENLMGECDIQVITQEKEEEFLDDIQENQRKASLFLPDFQYRFFQKRQKSYLQLDKSNSFQKQILQIDAQYEQKSNIKLDNSLNSLAAKKDNQNQQKLFLNLSNVDKVDLINKNEYLSTQQIDSKILSQQQKESQAQKQLKIQSKQQQFQKSNFKDQLQKQQSEKKKKVYDAISQKLQVMKSLSIKQAIQNTIFKFKCFKVKDYLTSRGIKEKQMEKMQNEVQDYQNINSLYQDLIFLKKAMSMILSLDQMAAIQLIGLTDDYMNLDLNSQDSKIIYQCIFLILKDVIKHQQIFYFIEERKKLNHFEKFYTVLKQQQLQIDYIEKFLTKCQESDNLSEIDKRILYSVIKKK</sequence>
<keyword evidence="1" id="KW-0175">Coiled coil</keyword>
<dbReference type="RefSeq" id="XP_001016802.2">
    <property type="nucleotide sequence ID" value="XM_001016802.2"/>
</dbReference>
<dbReference type="InParanoid" id="Q23JE7"/>